<keyword evidence="1" id="KW-0479">Metal-binding</keyword>
<accession>A0A059EX40</accession>
<keyword evidence="3" id="KW-0464">Manganese</keyword>
<name>A0A059EX40_9MICR</name>
<proteinExistence type="inferred from homology"/>
<evidence type="ECO:0000259" key="6">
    <source>
        <dbReference type="PROSITE" id="PS00125"/>
    </source>
</evidence>
<dbReference type="HOGENOM" id="CLU_004962_0_0_1"/>
<dbReference type="InterPro" id="IPR047129">
    <property type="entry name" value="PPA2-like"/>
</dbReference>
<evidence type="ECO:0000256" key="4">
    <source>
        <dbReference type="ARBA" id="ARBA00048336"/>
    </source>
</evidence>
<dbReference type="PRINTS" id="PR00114">
    <property type="entry name" value="STPHPHTASE"/>
</dbReference>
<dbReference type="OrthoDB" id="1930084at2759"/>
<evidence type="ECO:0000256" key="3">
    <source>
        <dbReference type="ARBA" id="ARBA00023211"/>
    </source>
</evidence>
<comment type="similarity">
    <text evidence="5">Belongs to the PPP phosphatase family.</text>
</comment>
<gene>
    <name evidence="7" type="ORF">H312_03169</name>
</gene>
<reference evidence="7 8" key="2">
    <citation type="submission" date="2014-03" db="EMBL/GenBank/DDBJ databases">
        <title>The Genome Sequence of Anncaliia algerae insect isolate PRA339.</title>
        <authorList>
            <consortium name="The Broad Institute Genome Sequencing Platform"/>
            <consortium name="The Broad Institute Genome Sequencing Center for Infectious Disease"/>
            <person name="Cuomo C."/>
            <person name="Becnel J."/>
            <person name="Sanscrainte N."/>
            <person name="Walker B."/>
            <person name="Young S.K."/>
            <person name="Zeng Q."/>
            <person name="Gargeya S."/>
            <person name="Fitzgerald M."/>
            <person name="Haas B."/>
            <person name="Abouelleil A."/>
            <person name="Alvarado L."/>
            <person name="Arachchi H.M."/>
            <person name="Berlin A.M."/>
            <person name="Chapman S.B."/>
            <person name="Dewar J."/>
            <person name="Goldberg J."/>
            <person name="Griggs A."/>
            <person name="Gujja S."/>
            <person name="Hansen M."/>
            <person name="Howarth C."/>
            <person name="Imamovic A."/>
            <person name="Larimer J."/>
            <person name="McCowan C."/>
            <person name="Murphy C."/>
            <person name="Neiman D."/>
            <person name="Pearson M."/>
            <person name="Priest M."/>
            <person name="Roberts A."/>
            <person name="Saif S."/>
            <person name="Shea T."/>
            <person name="Sisk P."/>
            <person name="Sykes S."/>
            <person name="Wortman J."/>
            <person name="Nusbaum C."/>
            <person name="Birren B."/>
        </authorList>
    </citation>
    <scope>NUCLEOTIDE SEQUENCE [LARGE SCALE GENOMIC DNA]</scope>
    <source>
        <strain evidence="7 8">PRA339</strain>
    </source>
</reference>
<dbReference type="EC" id="3.1.3.16" evidence="5"/>
<dbReference type="SUPFAM" id="SSF56300">
    <property type="entry name" value="Metallo-dependent phosphatases"/>
    <property type="match status" value="1"/>
</dbReference>
<dbReference type="InterPro" id="IPR004843">
    <property type="entry name" value="Calcineurin-like_PHP"/>
</dbReference>
<feature type="domain" description="Serine/threonine specific protein phosphatases" evidence="6">
    <location>
        <begin position="105"/>
        <end position="110"/>
    </location>
</feature>
<dbReference type="VEuPathDB" id="MicrosporidiaDB:H312_03169"/>
<dbReference type="GO" id="GO:0004722">
    <property type="term" value="F:protein serine/threonine phosphatase activity"/>
    <property type="evidence" value="ECO:0007669"/>
    <property type="project" value="UniProtKB-EC"/>
</dbReference>
<dbReference type="GO" id="GO:0046872">
    <property type="term" value="F:metal ion binding"/>
    <property type="evidence" value="ECO:0007669"/>
    <property type="project" value="UniProtKB-KW"/>
</dbReference>
<evidence type="ECO:0000313" key="7">
    <source>
        <dbReference type="EMBL" id="KCZ79437.1"/>
    </source>
</evidence>
<dbReference type="EMBL" id="KK365276">
    <property type="protein sequence ID" value="KCZ79437.1"/>
    <property type="molecule type" value="Genomic_DNA"/>
</dbReference>
<dbReference type="PANTHER" id="PTHR45619">
    <property type="entry name" value="SERINE/THREONINE-PROTEIN PHOSPHATASE PP2A-RELATED"/>
    <property type="match status" value="1"/>
</dbReference>
<dbReference type="PROSITE" id="PS00125">
    <property type="entry name" value="SER_THR_PHOSPHATASE"/>
    <property type="match status" value="1"/>
</dbReference>
<comment type="catalytic activity">
    <reaction evidence="4 5">
        <text>O-phospho-L-threonyl-[protein] + H2O = L-threonyl-[protein] + phosphate</text>
        <dbReference type="Rhea" id="RHEA:47004"/>
        <dbReference type="Rhea" id="RHEA-COMP:11060"/>
        <dbReference type="Rhea" id="RHEA-COMP:11605"/>
        <dbReference type="ChEBI" id="CHEBI:15377"/>
        <dbReference type="ChEBI" id="CHEBI:30013"/>
        <dbReference type="ChEBI" id="CHEBI:43474"/>
        <dbReference type="ChEBI" id="CHEBI:61977"/>
        <dbReference type="EC" id="3.1.3.16"/>
    </reaction>
</comment>
<dbReference type="InterPro" id="IPR006186">
    <property type="entry name" value="Ser/Thr-sp_prot-phosphatase"/>
</dbReference>
<evidence type="ECO:0000256" key="1">
    <source>
        <dbReference type="ARBA" id="ARBA00022723"/>
    </source>
</evidence>
<dbReference type="Proteomes" id="UP000030655">
    <property type="component" value="Unassembled WGS sequence"/>
</dbReference>
<sequence>MEKLHAKIKSLSQITTEDIRFIAETITGVLMTEPTMLYLKSPINIVGDIHGQFPDLLNIFNTCGEPPAVSYLFLGDYVDRGPMSLETICYLFSYKCLYPEHIYLLRGNHESRELTKIYGFYDEIRTKFGNIYAWRIFQDLFDILPLMAVVDNRYFCVHGGISPQTLSLGTLQRIPKHSNCPIISDLIWSDPDNISGFSKSQRGLGYLYGGDVVNSFLEVNDLSLMIRSHQLVYEGYKFHFPYDKNAITVWSAPDYCGRCVNHGSVLVVNDKFSIDDKHFVMFKTKNEKGLIHKTKNVNKFN</sequence>
<evidence type="ECO:0000256" key="5">
    <source>
        <dbReference type="RuleBase" id="RU004273"/>
    </source>
</evidence>
<dbReference type="STRING" id="1288291.A0A059EX40"/>
<organism evidence="7 8">
    <name type="scientific">Anncaliia algerae PRA339</name>
    <dbReference type="NCBI Taxonomy" id="1288291"/>
    <lineage>
        <taxon>Eukaryota</taxon>
        <taxon>Fungi</taxon>
        <taxon>Fungi incertae sedis</taxon>
        <taxon>Microsporidia</taxon>
        <taxon>Tubulinosematoidea</taxon>
        <taxon>Tubulinosematidae</taxon>
        <taxon>Anncaliia</taxon>
    </lineage>
</organism>
<dbReference type="AlphaFoldDB" id="A0A059EX40"/>
<evidence type="ECO:0000313" key="8">
    <source>
        <dbReference type="Proteomes" id="UP000030655"/>
    </source>
</evidence>
<keyword evidence="2 5" id="KW-0378">Hydrolase</keyword>
<dbReference type="SMART" id="SM00156">
    <property type="entry name" value="PP2Ac"/>
    <property type="match status" value="1"/>
</dbReference>
<protein>
    <recommendedName>
        <fullName evidence="5">Serine/threonine-protein phosphatase</fullName>
        <ecNumber evidence="5">3.1.3.16</ecNumber>
    </recommendedName>
</protein>
<evidence type="ECO:0000256" key="2">
    <source>
        <dbReference type="ARBA" id="ARBA00022801"/>
    </source>
</evidence>
<dbReference type="Pfam" id="PF00149">
    <property type="entry name" value="Metallophos"/>
    <property type="match status" value="1"/>
</dbReference>
<dbReference type="InterPro" id="IPR029052">
    <property type="entry name" value="Metallo-depent_PP-like"/>
</dbReference>
<dbReference type="Gene3D" id="3.60.21.10">
    <property type="match status" value="1"/>
</dbReference>
<reference evidence="8" key="1">
    <citation type="submission" date="2013-02" db="EMBL/GenBank/DDBJ databases">
        <authorList>
            <consortium name="The Broad Institute Genome Sequencing Platform"/>
            <person name="Cuomo C."/>
            <person name="Becnel J."/>
            <person name="Sanscrainte N."/>
            <person name="Walker B."/>
            <person name="Young S.K."/>
            <person name="Zeng Q."/>
            <person name="Gargeya S."/>
            <person name="Fitzgerald M."/>
            <person name="Haas B."/>
            <person name="Abouelleil A."/>
            <person name="Alvarado L."/>
            <person name="Arachchi H.M."/>
            <person name="Berlin A.M."/>
            <person name="Chapman S.B."/>
            <person name="Dewar J."/>
            <person name="Goldberg J."/>
            <person name="Griggs A."/>
            <person name="Gujja S."/>
            <person name="Hansen M."/>
            <person name="Howarth C."/>
            <person name="Imamovic A."/>
            <person name="Larimer J."/>
            <person name="McCowan C."/>
            <person name="Murphy C."/>
            <person name="Neiman D."/>
            <person name="Pearson M."/>
            <person name="Priest M."/>
            <person name="Roberts A."/>
            <person name="Saif S."/>
            <person name="Shea T."/>
            <person name="Sisk P."/>
            <person name="Sykes S."/>
            <person name="Wortman J."/>
            <person name="Nusbaum C."/>
            <person name="Birren B."/>
        </authorList>
    </citation>
    <scope>NUCLEOTIDE SEQUENCE [LARGE SCALE GENOMIC DNA]</scope>
    <source>
        <strain evidence="8">PRA339</strain>
    </source>
</reference>
<keyword evidence="8" id="KW-1185">Reference proteome</keyword>